<accession>A0A834SYY1</accession>
<feature type="compositionally biased region" description="Polar residues" evidence="1">
    <location>
        <begin position="62"/>
        <end position="73"/>
    </location>
</feature>
<evidence type="ECO:0000313" key="3">
    <source>
        <dbReference type="Proteomes" id="UP000634136"/>
    </source>
</evidence>
<proteinExistence type="predicted"/>
<feature type="region of interest" description="Disordered" evidence="1">
    <location>
        <begin position="16"/>
        <end position="101"/>
    </location>
</feature>
<name>A0A834SYY1_9FABA</name>
<dbReference type="EMBL" id="JAAIUW010000011">
    <property type="protein sequence ID" value="KAF7810542.1"/>
    <property type="molecule type" value="Genomic_DNA"/>
</dbReference>
<protein>
    <submittedName>
        <fullName evidence="2">Uncharacterized protein</fullName>
    </submittedName>
</protein>
<keyword evidence="3" id="KW-1185">Reference proteome</keyword>
<reference evidence="2" key="1">
    <citation type="submission" date="2020-09" db="EMBL/GenBank/DDBJ databases">
        <title>Genome-Enabled Discovery of Anthraquinone Biosynthesis in Senna tora.</title>
        <authorList>
            <person name="Kang S.-H."/>
            <person name="Pandey R.P."/>
            <person name="Lee C.-M."/>
            <person name="Sim J.-S."/>
            <person name="Jeong J.-T."/>
            <person name="Choi B.-S."/>
            <person name="Jung M."/>
            <person name="Ginzburg D."/>
            <person name="Zhao K."/>
            <person name="Won S.Y."/>
            <person name="Oh T.-J."/>
            <person name="Yu Y."/>
            <person name="Kim N.-H."/>
            <person name="Lee O.R."/>
            <person name="Lee T.-H."/>
            <person name="Bashyal P."/>
            <person name="Kim T.-S."/>
            <person name="Lee W.-H."/>
            <person name="Kawkins C."/>
            <person name="Kim C.-K."/>
            <person name="Kim J.S."/>
            <person name="Ahn B.O."/>
            <person name="Rhee S.Y."/>
            <person name="Sohng J.K."/>
        </authorList>
    </citation>
    <scope>NUCLEOTIDE SEQUENCE</scope>
    <source>
        <tissue evidence="2">Leaf</tissue>
    </source>
</reference>
<organism evidence="2 3">
    <name type="scientific">Senna tora</name>
    <dbReference type="NCBI Taxonomy" id="362788"/>
    <lineage>
        <taxon>Eukaryota</taxon>
        <taxon>Viridiplantae</taxon>
        <taxon>Streptophyta</taxon>
        <taxon>Embryophyta</taxon>
        <taxon>Tracheophyta</taxon>
        <taxon>Spermatophyta</taxon>
        <taxon>Magnoliopsida</taxon>
        <taxon>eudicotyledons</taxon>
        <taxon>Gunneridae</taxon>
        <taxon>Pentapetalae</taxon>
        <taxon>rosids</taxon>
        <taxon>fabids</taxon>
        <taxon>Fabales</taxon>
        <taxon>Fabaceae</taxon>
        <taxon>Caesalpinioideae</taxon>
        <taxon>Cassia clade</taxon>
        <taxon>Senna</taxon>
    </lineage>
</organism>
<evidence type="ECO:0000256" key="1">
    <source>
        <dbReference type="SAM" id="MobiDB-lite"/>
    </source>
</evidence>
<evidence type="ECO:0000313" key="2">
    <source>
        <dbReference type="EMBL" id="KAF7810542.1"/>
    </source>
</evidence>
<sequence length="101" mass="10952">MPSWLGVGVVGDAAKFHGKRQDDREQRCAFVSGRPHGDGDGDGQTAKCAFVSGRPHGDGDGQTATSNRDATASQRRRGKGDVCCSGKRETRWRERKLPKKP</sequence>
<gene>
    <name evidence="2" type="ORF">G2W53_037285</name>
</gene>
<dbReference type="AlphaFoldDB" id="A0A834SYY1"/>
<dbReference type="Proteomes" id="UP000634136">
    <property type="component" value="Unassembled WGS sequence"/>
</dbReference>
<comment type="caution">
    <text evidence="2">The sequence shown here is derived from an EMBL/GenBank/DDBJ whole genome shotgun (WGS) entry which is preliminary data.</text>
</comment>